<evidence type="ECO:0000313" key="14">
    <source>
        <dbReference type="Proteomes" id="UP000294616"/>
    </source>
</evidence>
<evidence type="ECO:0000256" key="9">
    <source>
        <dbReference type="ARBA" id="ARBA00023136"/>
    </source>
</evidence>
<feature type="transmembrane region" description="Helical" evidence="12">
    <location>
        <begin position="238"/>
        <end position="258"/>
    </location>
</feature>
<comment type="similarity">
    <text evidence="2">Belongs to the CorA metal ion transporter (MIT) (TC 1.A.35) family.</text>
</comment>
<dbReference type="InterPro" id="IPR045861">
    <property type="entry name" value="CorA_cytoplasmic_dom"/>
</dbReference>
<evidence type="ECO:0000256" key="7">
    <source>
        <dbReference type="ARBA" id="ARBA00022989"/>
    </source>
</evidence>
<dbReference type="OrthoDB" id="9803416at2"/>
<keyword evidence="9 12" id="KW-0472">Membrane</keyword>
<comment type="function">
    <text evidence="11">Mediates influx of magnesium ions. Alternates between open and closed states. Activated by low cytoplasmic Mg(2+) levels. Inactive when cytoplasmic Mg(2+) levels are high.</text>
</comment>
<evidence type="ECO:0000256" key="1">
    <source>
        <dbReference type="ARBA" id="ARBA00004651"/>
    </source>
</evidence>
<evidence type="ECO:0000256" key="11">
    <source>
        <dbReference type="ARBA" id="ARBA00045497"/>
    </source>
</evidence>
<dbReference type="GO" id="GO:0050897">
    <property type="term" value="F:cobalt ion binding"/>
    <property type="evidence" value="ECO:0007669"/>
    <property type="project" value="TreeGrafter"/>
</dbReference>
<dbReference type="Gene3D" id="1.20.58.340">
    <property type="entry name" value="Magnesium transport protein CorA, transmembrane region"/>
    <property type="match status" value="2"/>
</dbReference>
<dbReference type="RefSeq" id="WP_132225419.1">
    <property type="nucleotide sequence ID" value="NZ_SMGO01000003.1"/>
</dbReference>
<feature type="transmembrane region" description="Helical" evidence="12">
    <location>
        <begin position="270"/>
        <end position="290"/>
    </location>
</feature>
<dbReference type="GO" id="GO:0015087">
    <property type="term" value="F:cobalt ion transmembrane transporter activity"/>
    <property type="evidence" value="ECO:0007669"/>
    <property type="project" value="TreeGrafter"/>
</dbReference>
<sequence>MAIVDLSKESQSFKWVDVSNPSEAEIKQISKQFKLHKYTLRDCLQPDHLPKNENLGNMQFAITRILLDDIPVESHTVQGISSKVAIFYNADLVVTVHRIKQPFLKKIFEASSYDSSIELVTKINWYILQSYENTVSALSKNIDDYEEMIFLKPLTKEILKDLYLIRRKASVCMKLVLLTKEVINKIPVENNDIVVLQDLKDLHLKLNTLFEQAHEDSTHLLDIYLSLSSKNSNEVMKVLTIFSVFLLPPTFIVGLYGMNFAFMPELHYKWSYPIVVMVIIAITIIVYLWFKRKKWL</sequence>
<organism evidence="13 14">
    <name type="scientific">Albibacterium bauzanense</name>
    <dbReference type="NCBI Taxonomy" id="653929"/>
    <lineage>
        <taxon>Bacteria</taxon>
        <taxon>Pseudomonadati</taxon>
        <taxon>Bacteroidota</taxon>
        <taxon>Sphingobacteriia</taxon>
        <taxon>Sphingobacteriales</taxon>
        <taxon>Sphingobacteriaceae</taxon>
        <taxon>Albibacterium</taxon>
    </lineage>
</organism>
<evidence type="ECO:0000256" key="2">
    <source>
        <dbReference type="ARBA" id="ARBA00009765"/>
    </source>
</evidence>
<name>A0A4V2PX63_9SPHI</name>
<keyword evidence="5 12" id="KW-0812">Transmembrane</keyword>
<keyword evidence="7 12" id="KW-1133">Transmembrane helix</keyword>
<dbReference type="GO" id="GO:0005886">
    <property type="term" value="C:plasma membrane"/>
    <property type="evidence" value="ECO:0007669"/>
    <property type="project" value="UniProtKB-SubCell"/>
</dbReference>
<dbReference type="SUPFAM" id="SSF143865">
    <property type="entry name" value="CorA soluble domain-like"/>
    <property type="match status" value="1"/>
</dbReference>
<keyword evidence="3" id="KW-0813">Transport</keyword>
<dbReference type="Gene3D" id="3.30.460.20">
    <property type="entry name" value="CorA soluble domain-like"/>
    <property type="match status" value="1"/>
</dbReference>
<keyword evidence="14" id="KW-1185">Reference proteome</keyword>
<comment type="caution">
    <text evidence="13">The sequence shown here is derived from an EMBL/GenBank/DDBJ whole genome shotgun (WGS) entry which is preliminary data.</text>
</comment>
<gene>
    <name evidence="13" type="ORF">C8N28_2535</name>
</gene>
<dbReference type="GO" id="GO:0015095">
    <property type="term" value="F:magnesium ion transmembrane transporter activity"/>
    <property type="evidence" value="ECO:0007669"/>
    <property type="project" value="TreeGrafter"/>
</dbReference>
<dbReference type="InterPro" id="IPR002523">
    <property type="entry name" value="MgTranspt_CorA/ZnTranspt_ZntB"/>
</dbReference>
<dbReference type="PANTHER" id="PTHR46494">
    <property type="entry name" value="CORA FAMILY METAL ION TRANSPORTER (EUROFUNG)"/>
    <property type="match status" value="1"/>
</dbReference>
<proteinExistence type="inferred from homology"/>
<evidence type="ECO:0000256" key="12">
    <source>
        <dbReference type="SAM" id="Phobius"/>
    </source>
</evidence>
<dbReference type="GO" id="GO:0000287">
    <property type="term" value="F:magnesium ion binding"/>
    <property type="evidence" value="ECO:0007669"/>
    <property type="project" value="TreeGrafter"/>
</dbReference>
<dbReference type="FunFam" id="1.20.58.340:FF:000004">
    <property type="entry name" value="Magnesium transport protein CorA"/>
    <property type="match status" value="1"/>
</dbReference>
<keyword evidence="4" id="KW-1003">Cell membrane</keyword>
<dbReference type="AlphaFoldDB" id="A0A4V2PX63"/>
<evidence type="ECO:0000256" key="5">
    <source>
        <dbReference type="ARBA" id="ARBA00022692"/>
    </source>
</evidence>
<evidence type="ECO:0000256" key="3">
    <source>
        <dbReference type="ARBA" id="ARBA00022448"/>
    </source>
</evidence>
<keyword evidence="6" id="KW-0460">Magnesium</keyword>
<dbReference type="SUPFAM" id="SSF144083">
    <property type="entry name" value="Magnesium transport protein CorA, transmembrane region"/>
    <property type="match status" value="1"/>
</dbReference>
<comment type="subcellular location">
    <subcellularLocation>
        <location evidence="1">Cell membrane</location>
        <topology evidence="1">Multi-pass membrane protein</topology>
    </subcellularLocation>
</comment>
<dbReference type="EMBL" id="SMGO01000003">
    <property type="protein sequence ID" value="TCK80781.1"/>
    <property type="molecule type" value="Genomic_DNA"/>
</dbReference>
<dbReference type="Proteomes" id="UP000294616">
    <property type="component" value="Unassembled WGS sequence"/>
</dbReference>
<dbReference type="PANTHER" id="PTHR46494:SF1">
    <property type="entry name" value="CORA FAMILY METAL ION TRANSPORTER (EUROFUNG)"/>
    <property type="match status" value="1"/>
</dbReference>
<protein>
    <submittedName>
        <fullName evidence="13">Magnesium transporter</fullName>
    </submittedName>
</protein>
<comment type="catalytic activity">
    <reaction evidence="10">
        <text>Mg(2+)(in) = Mg(2+)(out)</text>
        <dbReference type="Rhea" id="RHEA:29827"/>
        <dbReference type="ChEBI" id="CHEBI:18420"/>
    </reaction>
</comment>
<reference evidence="13 14" key="1">
    <citation type="submission" date="2019-03" db="EMBL/GenBank/DDBJ databases">
        <title>Genomic Encyclopedia of Archaeal and Bacterial Type Strains, Phase II (KMG-II): from individual species to whole genera.</title>
        <authorList>
            <person name="Goeker M."/>
        </authorList>
    </citation>
    <scope>NUCLEOTIDE SEQUENCE [LARGE SCALE GENOMIC DNA]</scope>
    <source>
        <strain evidence="13 14">DSM 22554</strain>
    </source>
</reference>
<evidence type="ECO:0000256" key="4">
    <source>
        <dbReference type="ARBA" id="ARBA00022475"/>
    </source>
</evidence>
<accession>A0A4V2PX63</accession>
<evidence type="ECO:0000256" key="6">
    <source>
        <dbReference type="ARBA" id="ARBA00022842"/>
    </source>
</evidence>
<evidence type="ECO:0000256" key="8">
    <source>
        <dbReference type="ARBA" id="ARBA00023065"/>
    </source>
</evidence>
<evidence type="ECO:0000313" key="13">
    <source>
        <dbReference type="EMBL" id="TCK80781.1"/>
    </source>
</evidence>
<dbReference type="InterPro" id="IPR045863">
    <property type="entry name" value="CorA_TM1_TM2"/>
</dbReference>
<keyword evidence="8" id="KW-0406">Ion transport</keyword>
<evidence type="ECO:0000256" key="10">
    <source>
        <dbReference type="ARBA" id="ARBA00034269"/>
    </source>
</evidence>
<dbReference type="Pfam" id="PF01544">
    <property type="entry name" value="CorA"/>
    <property type="match status" value="1"/>
</dbReference>